<sequence>MHSSSASIKKESNTSKLPIPDHKINQNVLKNSHPTSSNTQLLKNLPDLIQSPNRLESSCIGQLLAKSIALQLKPMNDNTSISTVAFNRLLTLVDLQLNDMIYQLARLSITQRRLTIASNDLSLWLRSFNLNPSDLTLYLEESNFIKSKFNKDYNLLYELLRDYNTETNHNFKNPNYSTSDLLNNKSSESSSSRIVPPSNTILRSMPEWLPSLPPDHTYKFTPLYNEPITDETVMKKILVNEGKLAESALIKLLEASTTSEINSLPTPETDRENDLEQNINIDTNTNGNSMTLKSVSENEKTNTNERLNDELLAQDETKAIYGSALQVRKIKKRFELMIDPKAETQLSEEFVYPSTFNVEEYARKQVQKIREQVLFYEEKQLQAQKNPFWKYSKMIVGPSQFHHGPHHHHHHHHHHHRRYSNSSTSSVSSSPSPGLFGGVSKKQINHDIQQMFNRSLNNLINSLPNLAKEKASAREIAENEREKKVQEMLKKKQKELNEKQSSAGALDLHDLQKENDGLFADLGSSDDDESSTRHQNTSDKTQETHSPKLSQNEDQHANNNETQEIVKHVLEHNHNNETQEIVNHEIKENHKNGTQDIAINETEQDHNNSAQEIENSETGINAAITSTSTLPGSIASPPTISEQRAPHTSAVLTTNDDVTEGTSKDDSSQVEIKPSEGVASPEN</sequence>
<gene>
    <name evidence="9" type="primary">TBLA0D03250</name>
    <name evidence="9" type="ORF">TBLA_0D03250</name>
</gene>
<evidence type="ECO:0000259" key="8">
    <source>
        <dbReference type="Pfam" id="PF10406"/>
    </source>
</evidence>
<evidence type="ECO:0000256" key="3">
    <source>
        <dbReference type="ARBA" id="ARBA00017307"/>
    </source>
</evidence>
<evidence type="ECO:0000256" key="1">
    <source>
        <dbReference type="ARBA" id="ARBA00004123"/>
    </source>
</evidence>
<dbReference type="HOGENOM" id="CLU_402891_0_0_1"/>
<dbReference type="eggNOG" id="KOG4336">
    <property type="taxonomic scope" value="Eukaryota"/>
</dbReference>
<dbReference type="InterPro" id="IPR019473">
    <property type="entry name" value="TFIID_su8_C"/>
</dbReference>
<feature type="compositionally biased region" description="Basic and acidic residues" evidence="7">
    <location>
        <begin position="507"/>
        <end position="516"/>
    </location>
</feature>
<dbReference type="Pfam" id="PF10406">
    <property type="entry name" value="TAF8_C"/>
    <property type="match status" value="1"/>
</dbReference>
<dbReference type="Proteomes" id="UP000002866">
    <property type="component" value="Chromosome 4"/>
</dbReference>
<accession>I2H373</accession>
<name>I2H373_HENB6</name>
<dbReference type="EMBL" id="HE806319">
    <property type="protein sequence ID" value="CCH60825.1"/>
    <property type="molecule type" value="Genomic_DNA"/>
</dbReference>
<dbReference type="GO" id="GO:0005669">
    <property type="term" value="C:transcription factor TFIID complex"/>
    <property type="evidence" value="ECO:0007669"/>
    <property type="project" value="InterPro"/>
</dbReference>
<feature type="compositionally biased region" description="Polar residues" evidence="7">
    <location>
        <begin position="627"/>
        <end position="642"/>
    </location>
</feature>
<feature type="region of interest" description="Disordered" evidence="7">
    <location>
        <begin position="627"/>
        <end position="683"/>
    </location>
</feature>
<dbReference type="OrthoDB" id="2193813at2759"/>
<keyword evidence="6" id="KW-0539">Nucleus</keyword>
<feature type="compositionally biased region" description="Basic and acidic residues" evidence="7">
    <location>
        <begin position="530"/>
        <end position="556"/>
    </location>
</feature>
<feature type="region of interest" description="Disordered" evidence="7">
    <location>
        <begin position="169"/>
        <end position="196"/>
    </location>
</feature>
<evidence type="ECO:0000256" key="7">
    <source>
        <dbReference type="SAM" id="MobiDB-lite"/>
    </source>
</evidence>
<comment type="similarity">
    <text evidence="2">Belongs to the TAF8 family.</text>
</comment>
<protein>
    <recommendedName>
        <fullName evidence="3">Transcription initiation factor TFIID subunit 8</fullName>
    </recommendedName>
</protein>
<feature type="region of interest" description="Disordered" evidence="7">
    <location>
        <begin position="472"/>
        <end position="557"/>
    </location>
</feature>
<feature type="compositionally biased region" description="Basic and acidic residues" evidence="7">
    <location>
        <begin position="472"/>
        <end position="498"/>
    </location>
</feature>
<keyword evidence="4" id="KW-0805">Transcription regulation</keyword>
<dbReference type="CDD" id="cd08049">
    <property type="entry name" value="TAF8"/>
    <property type="match status" value="1"/>
</dbReference>
<feature type="compositionally biased region" description="Basic residues" evidence="7">
    <location>
        <begin position="403"/>
        <end position="419"/>
    </location>
</feature>
<feature type="region of interest" description="Disordered" evidence="7">
    <location>
        <begin position="1"/>
        <end position="21"/>
    </location>
</feature>
<evidence type="ECO:0000256" key="5">
    <source>
        <dbReference type="ARBA" id="ARBA00023163"/>
    </source>
</evidence>
<dbReference type="RefSeq" id="XP_004180344.1">
    <property type="nucleotide sequence ID" value="XM_004180296.1"/>
</dbReference>
<dbReference type="OMA" id="YKFTPQF"/>
<feature type="region of interest" description="Disordered" evidence="7">
    <location>
        <begin position="399"/>
        <end position="440"/>
    </location>
</feature>
<keyword evidence="5" id="KW-0804">Transcription</keyword>
<dbReference type="GeneID" id="14496116"/>
<dbReference type="InParanoid" id="I2H373"/>
<organism evidence="9 10">
    <name type="scientific">Henningerozyma blattae (strain ATCC 34711 / CBS 6284 / DSM 70876 / NBRC 10599 / NRRL Y-10934 / UCD 77-7)</name>
    <name type="common">Yeast</name>
    <name type="synonym">Tetrapisispora blattae</name>
    <dbReference type="NCBI Taxonomy" id="1071380"/>
    <lineage>
        <taxon>Eukaryota</taxon>
        <taxon>Fungi</taxon>
        <taxon>Dikarya</taxon>
        <taxon>Ascomycota</taxon>
        <taxon>Saccharomycotina</taxon>
        <taxon>Saccharomycetes</taxon>
        <taxon>Saccharomycetales</taxon>
        <taxon>Saccharomycetaceae</taxon>
        <taxon>Henningerozyma</taxon>
    </lineage>
</organism>
<proteinExistence type="inferred from homology"/>
<feature type="domain" description="Transcription factor TFIID subunit 8 C-terminal" evidence="8">
    <location>
        <begin position="205"/>
        <end position="252"/>
    </location>
</feature>
<evidence type="ECO:0000256" key="4">
    <source>
        <dbReference type="ARBA" id="ARBA00023015"/>
    </source>
</evidence>
<evidence type="ECO:0000313" key="10">
    <source>
        <dbReference type="Proteomes" id="UP000002866"/>
    </source>
</evidence>
<comment type="subcellular location">
    <subcellularLocation>
        <location evidence="1">Nucleus</location>
    </subcellularLocation>
</comment>
<feature type="compositionally biased region" description="Polar residues" evidence="7">
    <location>
        <begin position="169"/>
        <end position="185"/>
    </location>
</feature>
<keyword evidence="10" id="KW-1185">Reference proteome</keyword>
<evidence type="ECO:0000313" key="9">
    <source>
        <dbReference type="EMBL" id="CCH60825.1"/>
    </source>
</evidence>
<dbReference type="PANTHER" id="PTHR46469:SF1">
    <property type="entry name" value="TRANSCRIPTION INITIATION FACTOR TFIID SUBUNIT 8"/>
    <property type="match status" value="1"/>
</dbReference>
<dbReference type="STRING" id="1071380.I2H373"/>
<dbReference type="KEGG" id="tbl:TBLA_0D03250"/>
<dbReference type="PANTHER" id="PTHR46469">
    <property type="entry name" value="TRANSCRIPTION INITIATION FACTOR TFIID SUBUNIT 8"/>
    <property type="match status" value="1"/>
</dbReference>
<dbReference type="InterPro" id="IPR037818">
    <property type="entry name" value="TAF8"/>
</dbReference>
<evidence type="ECO:0000256" key="6">
    <source>
        <dbReference type="ARBA" id="ARBA00023242"/>
    </source>
</evidence>
<feature type="compositionally biased region" description="Low complexity" evidence="7">
    <location>
        <begin position="420"/>
        <end position="433"/>
    </location>
</feature>
<dbReference type="GO" id="GO:0006367">
    <property type="term" value="P:transcription initiation at RNA polymerase II promoter"/>
    <property type="evidence" value="ECO:0007669"/>
    <property type="project" value="TreeGrafter"/>
</dbReference>
<dbReference type="FunCoup" id="I2H373">
    <property type="interactions" value="277"/>
</dbReference>
<feature type="compositionally biased region" description="Basic and acidic residues" evidence="7">
    <location>
        <begin position="8"/>
        <end position="21"/>
    </location>
</feature>
<evidence type="ECO:0000256" key="2">
    <source>
        <dbReference type="ARBA" id="ARBA00008767"/>
    </source>
</evidence>
<reference evidence="9 10" key="1">
    <citation type="journal article" date="2011" name="Proc. Natl. Acad. Sci. U.S.A.">
        <title>Evolutionary erosion of yeast sex chromosomes by mating-type switching accidents.</title>
        <authorList>
            <person name="Gordon J.L."/>
            <person name="Armisen D."/>
            <person name="Proux-Wera E."/>
            <person name="Oheigeartaigh S.S."/>
            <person name="Byrne K.P."/>
            <person name="Wolfe K.H."/>
        </authorList>
    </citation>
    <scope>NUCLEOTIDE SEQUENCE [LARGE SCALE GENOMIC DNA]</scope>
    <source>
        <strain evidence="10">ATCC 34711 / CBS 6284 / DSM 70876 / NBRC 10599 / NRRL Y-10934 / UCD 77-7</strain>
    </source>
</reference>
<dbReference type="AlphaFoldDB" id="I2H373"/>